<evidence type="ECO:0000256" key="1">
    <source>
        <dbReference type="ARBA" id="ARBA00023125"/>
    </source>
</evidence>
<gene>
    <name evidence="4" type="ORF">SAMN05660662_0322</name>
</gene>
<evidence type="ECO:0000313" key="5">
    <source>
        <dbReference type="Proteomes" id="UP000199406"/>
    </source>
</evidence>
<dbReference type="GO" id="GO:0000976">
    <property type="term" value="F:transcription cis-regulatory region binding"/>
    <property type="evidence" value="ECO:0007669"/>
    <property type="project" value="TreeGrafter"/>
</dbReference>
<protein>
    <submittedName>
        <fullName evidence="4">Transcriptional regulator, TetR family</fullName>
    </submittedName>
</protein>
<dbReference type="InterPro" id="IPR050109">
    <property type="entry name" value="HTH-type_TetR-like_transc_reg"/>
</dbReference>
<evidence type="ECO:0000259" key="3">
    <source>
        <dbReference type="PROSITE" id="PS50977"/>
    </source>
</evidence>
<keyword evidence="1 2" id="KW-0238">DNA-binding</keyword>
<evidence type="ECO:0000256" key="2">
    <source>
        <dbReference type="PROSITE-ProRule" id="PRU00335"/>
    </source>
</evidence>
<dbReference type="EMBL" id="FNBT01000011">
    <property type="protein sequence ID" value="SDG09778.1"/>
    <property type="molecule type" value="Genomic_DNA"/>
</dbReference>
<keyword evidence="5" id="KW-1185">Reference proteome</keyword>
<dbReference type="InterPro" id="IPR009057">
    <property type="entry name" value="Homeodomain-like_sf"/>
</dbReference>
<reference evidence="5" key="1">
    <citation type="submission" date="2016-10" db="EMBL/GenBank/DDBJ databases">
        <authorList>
            <person name="Varghese N."/>
            <person name="Submissions S."/>
        </authorList>
    </citation>
    <scope>NUCLEOTIDE SEQUENCE [LARGE SCALE GENOMIC DNA]</scope>
    <source>
        <strain evidence="5">DSM 44268</strain>
    </source>
</reference>
<accession>A0A1G7RG81</accession>
<feature type="DNA-binding region" description="H-T-H motif" evidence="2">
    <location>
        <begin position="28"/>
        <end position="47"/>
    </location>
</feature>
<dbReference type="OrthoDB" id="7505659at2"/>
<dbReference type="Gene3D" id="1.10.357.10">
    <property type="entry name" value="Tetracycline Repressor, domain 2"/>
    <property type="match status" value="1"/>
</dbReference>
<proteinExistence type="predicted"/>
<dbReference type="PANTHER" id="PTHR30055:SF219">
    <property type="entry name" value="TRANSCRIPTIONAL REGULATORY PROTEIN"/>
    <property type="match status" value="1"/>
</dbReference>
<organism evidence="4 5">
    <name type="scientific">Blastococcus aurantiacus</name>
    <dbReference type="NCBI Taxonomy" id="1550231"/>
    <lineage>
        <taxon>Bacteria</taxon>
        <taxon>Bacillati</taxon>
        <taxon>Actinomycetota</taxon>
        <taxon>Actinomycetes</taxon>
        <taxon>Geodermatophilales</taxon>
        <taxon>Geodermatophilaceae</taxon>
        <taxon>Blastococcus</taxon>
    </lineage>
</organism>
<dbReference type="AlphaFoldDB" id="A0A1G7RG81"/>
<dbReference type="GO" id="GO:0003700">
    <property type="term" value="F:DNA-binding transcription factor activity"/>
    <property type="evidence" value="ECO:0007669"/>
    <property type="project" value="TreeGrafter"/>
</dbReference>
<dbReference type="STRING" id="1550231.SAMN05660662_0322"/>
<feature type="domain" description="HTH tetR-type" evidence="3">
    <location>
        <begin position="6"/>
        <end position="65"/>
    </location>
</feature>
<dbReference type="RefSeq" id="WP_091771427.1">
    <property type="nucleotide sequence ID" value="NZ_FNBT01000011.1"/>
</dbReference>
<dbReference type="SUPFAM" id="SSF46689">
    <property type="entry name" value="Homeodomain-like"/>
    <property type="match status" value="1"/>
</dbReference>
<dbReference type="InterPro" id="IPR001647">
    <property type="entry name" value="HTH_TetR"/>
</dbReference>
<dbReference type="Pfam" id="PF00440">
    <property type="entry name" value="TetR_N"/>
    <property type="match status" value="1"/>
</dbReference>
<name>A0A1G7RG81_9ACTN</name>
<dbReference type="PROSITE" id="PS50977">
    <property type="entry name" value="HTH_TETR_2"/>
    <property type="match status" value="1"/>
</dbReference>
<sequence length="195" mass="20276">MGGFRQQAEEQILDRAAALFARRGARTSLQEIADAVGLSKAGLQYHFPTKDSLHSAVLAKAAGIGQQVLDVVSDLPIGPERDLRAIEAWIDVALAHPGLVSLLLTPVSTAVTDEPADDGAEAVLASATAALAAFGVDPEAATAERTVRVAAALAALGVLTLAAHQKDLTVAWRPHMVVACFDALGHRRPVPTPEA</sequence>
<evidence type="ECO:0000313" key="4">
    <source>
        <dbReference type="EMBL" id="SDG09778.1"/>
    </source>
</evidence>
<dbReference type="PANTHER" id="PTHR30055">
    <property type="entry name" value="HTH-TYPE TRANSCRIPTIONAL REGULATOR RUTR"/>
    <property type="match status" value="1"/>
</dbReference>
<dbReference type="PRINTS" id="PR00455">
    <property type="entry name" value="HTHTETR"/>
</dbReference>
<dbReference type="Proteomes" id="UP000199406">
    <property type="component" value="Unassembled WGS sequence"/>
</dbReference>